<keyword evidence="7" id="KW-1185">Reference proteome</keyword>
<reference evidence="6 7" key="1">
    <citation type="submission" date="2022-10" db="EMBL/GenBank/DDBJ databases">
        <title>Characterization of Pseudomonas capsici strains from pepper and tomato in Georgia.</title>
        <authorList>
            <person name="Zhao M."/>
            <person name="Dutta B."/>
        </authorList>
    </citation>
    <scope>NUCLEOTIDE SEQUENCE [LARGE SCALE GENOMIC DNA]</scope>
    <source>
        <strain evidence="6 7">Pc20-5</strain>
    </source>
</reference>
<dbReference type="EMBL" id="JAOXML010000002">
    <property type="protein sequence ID" value="MCV4375693.1"/>
    <property type="molecule type" value="Genomic_DNA"/>
</dbReference>
<dbReference type="Pfam" id="PF03466">
    <property type="entry name" value="LysR_substrate"/>
    <property type="match status" value="1"/>
</dbReference>
<dbReference type="PRINTS" id="PR00039">
    <property type="entry name" value="HTHLYSR"/>
</dbReference>
<evidence type="ECO:0000313" key="6">
    <source>
        <dbReference type="EMBL" id="MCV4375693.1"/>
    </source>
</evidence>
<name>A0ABT3BS58_9PSED</name>
<dbReference type="Gene3D" id="3.40.190.290">
    <property type="match status" value="1"/>
</dbReference>
<dbReference type="CDD" id="cd08474">
    <property type="entry name" value="PBP2_CrgA_like_5"/>
    <property type="match status" value="1"/>
</dbReference>
<dbReference type="Proteomes" id="UP001207294">
    <property type="component" value="Unassembled WGS sequence"/>
</dbReference>
<dbReference type="SUPFAM" id="SSF46785">
    <property type="entry name" value="Winged helix' DNA-binding domain"/>
    <property type="match status" value="1"/>
</dbReference>
<evidence type="ECO:0000256" key="1">
    <source>
        <dbReference type="ARBA" id="ARBA00009437"/>
    </source>
</evidence>
<keyword evidence="3" id="KW-0238">DNA-binding</keyword>
<comment type="similarity">
    <text evidence="1">Belongs to the LysR transcriptional regulatory family.</text>
</comment>
<dbReference type="RefSeq" id="WP_263942934.1">
    <property type="nucleotide sequence ID" value="NZ_JAOXMH010000012.1"/>
</dbReference>
<sequence>MFHDEMGSLMAFAAVAEECSFTRAAGRLGTSQSALSHKIRRLEARLGVRLLTRTTRSVSPTHAGERLLETLKPALADITAQLKSLTNVRDKPAGTIRITTADHVAETILWPALNRLLPQYPDIEVEVTVDNGFVDIVAERYDAGIRLGKNVSKDMIAIPIGPMERCVIVGSPAYLARHPVPTHPDQLASHQCINRRFPSLGGMAAWQFEKEGRQTQIRVSGQVAFNRPEMILEAALAGFGLASLLDSQVIRHVEAGRLVRVLDDWCPEFPGYHLYYPSRRQNTPAFQLLVEALRYGKDPEA</sequence>
<accession>A0ABT3BS58</accession>
<evidence type="ECO:0000313" key="7">
    <source>
        <dbReference type="Proteomes" id="UP001207294"/>
    </source>
</evidence>
<organism evidence="6 7">
    <name type="scientific">Pseudomonas capsici</name>
    <dbReference type="NCBI Taxonomy" id="2810614"/>
    <lineage>
        <taxon>Bacteria</taxon>
        <taxon>Pseudomonadati</taxon>
        <taxon>Pseudomonadota</taxon>
        <taxon>Gammaproteobacteria</taxon>
        <taxon>Pseudomonadales</taxon>
        <taxon>Pseudomonadaceae</taxon>
        <taxon>Pseudomonas</taxon>
    </lineage>
</organism>
<evidence type="ECO:0000259" key="5">
    <source>
        <dbReference type="PROSITE" id="PS50931"/>
    </source>
</evidence>
<evidence type="ECO:0000256" key="3">
    <source>
        <dbReference type="ARBA" id="ARBA00023125"/>
    </source>
</evidence>
<dbReference type="InterPro" id="IPR000847">
    <property type="entry name" value="LysR_HTH_N"/>
</dbReference>
<protein>
    <submittedName>
        <fullName evidence="6">LysR family transcriptional regulator</fullName>
    </submittedName>
</protein>
<gene>
    <name evidence="6" type="ORF">OH718_03685</name>
</gene>
<dbReference type="InterPro" id="IPR005119">
    <property type="entry name" value="LysR_subst-bd"/>
</dbReference>
<dbReference type="SUPFAM" id="SSF53850">
    <property type="entry name" value="Periplasmic binding protein-like II"/>
    <property type="match status" value="1"/>
</dbReference>
<dbReference type="PANTHER" id="PTHR30537:SF1">
    <property type="entry name" value="HTH-TYPE TRANSCRIPTIONAL REGULATOR PGRR"/>
    <property type="match status" value="1"/>
</dbReference>
<feature type="domain" description="HTH lysR-type" evidence="5">
    <location>
        <begin position="4"/>
        <end position="61"/>
    </location>
</feature>
<dbReference type="InterPro" id="IPR036390">
    <property type="entry name" value="WH_DNA-bd_sf"/>
</dbReference>
<dbReference type="Pfam" id="PF00126">
    <property type="entry name" value="HTH_1"/>
    <property type="match status" value="1"/>
</dbReference>
<keyword evidence="4" id="KW-0804">Transcription</keyword>
<dbReference type="InterPro" id="IPR058163">
    <property type="entry name" value="LysR-type_TF_proteobact-type"/>
</dbReference>
<dbReference type="Gene3D" id="1.10.10.10">
    <property type="entry name" value="Winged helix-like DNA-binding domain superfamily/Winged helix DNA-binding domain"/>
    <property type="match status" value="1"/>
</dbReference>
<evidence type="ECO:0000256" key="2">
    <source>
        <dbReference type="ARBA" id="ARBA00023015"/>
    </source>
</evidence>
<evidence type="ECO:0000256" key="4">
    <source>
        <dbReference type="ARBA" id="ARBA00023163"/>
    </source>
</evidence>
<dbReference type="PROSITE" id="PS50931">
    <property type="entry name" value="HTH_LYSR"/>
    <property type="match status" value="1"/>
</dbReference>
<comment type="caution">
    <text evidence="6">The sequence shown here is derived from an EMBL/GenBank/DDBJ whole genome shotgun (WGS) entry which is preliminary data.</text>
</comment>
<dbReference type="PANTHER" id="PTHR30537">
    <property type="entry name" value="HTH-TYPE TRANSCRIPTIONAL REGULATOR"/>
    <property type="match status" value="1"/>
</dbReference>
<proteinExistence type="inferred from homology"/>
<dbReference type="InterPro" id="IPR036388">
    <property type="entry name" value="WH-like_DNA-bd_sf"/>
</dbReference>
<keyword evidence="2" id="KW-0805">Transcription regulation</keyword>